<evidence type="ECO:0000313" key="5">
    <source>
        <dbReference type="EMBL" id="OEK07333.1"/>
    </source>
</evidence>
<evidence type="ECO:0000313" key="6">
    <source>
        <dbReference type="Proteomes" id="UP000095713"/>
    </source>
</evidence>
<keyword evidence="6" id="KW-1185">Reference proteome</keyword>
<feature type="domain" description="HTH araC/xylS-type" evidence="4">
    <location>
        <begin position="239"/>
        <end position="337"/>
    </location>
</feature>
<dbReference type="PANTHER" id="PTHR47893">
    <property type="entry name" value="REGULATORY PROTEIN PCHR"/>
    <property type="match status" value="1"/>
</dbReference>
<dbReference type="Gene3D" id="1.10.10.60">
    <property type="entry name" value="Homeodomain-like"/>
    <property type="match status" value="2"/>
</dbReference>
<proteinExistence type="predicted"/>
<evidence type="ECO:0000259" key="4">
    <source>
        <dbReference type="PROSITE" id="PS01124"/>
    </source>
</evidence>
<protein>
    <submittedName>
        <fullName evidence="5">Transcriptional regulator</fullName>
    </submittedName>
</protein>
<dbReference type="EMBL" id="MDJD01000048">
    <property type="protein sequence ID" value="OEK07333.1"/>
    <property type="molecule type" value="Genomic_DNA"/>
</dbReference>
<evidence type="ECO:0000256" key="3">
    <source>
        <dbReference type="ARBA" id="ARBA00023163"/>
    </source>
</evidence>
<dbReference type="PANTHER" id="PTHR47893:SF1">
    <property type="entry name" value="REGULATORY PROTEIN PCHR"/>
    <property type="match status" value="1"/>
</dbReference>
<dbReference type="Pfam" id="PF12833">
    <property type="entry name" value="HTH_18"/>
    <property type="match status" value="1"/>
</dbReference>
<dbReference type="AlphaFoldDB" id="A0A1E5T7H5"/>
<dbReference type="GO" id="GO:0003700">
    <property type="term" value="F:DNA-binding transcription factor activity"/>
    <property type="evidence" value="ECO:0007669"/>
    <property type="project" value="InterPro"/>
</dbReference>
<dbReference type="InterPro" id="IPR018062">
    <property type="entry name" value="HTH_AraC-typ_CS"/>
</dbReference>
<keyword evidence="3" id="KW-0804">Transcription</keyword>
<dbReference type="PROSITE" id="PS00041">
    <property type="entry name" value="HTH_ARAC_FAMILY_1"/>
    <property type="match status" value="1"/>
</dbReference>
<evidence type="ECO:0000256" key="2">
    <source>
        <dbReference type="ARBA" id="ARBA00023125"/>
    </source>
</evidence>
<dbReference type="InterPro" id="IPR009057">
    <property type="entry name" value="Homeodomain-like_sf"/>
</dbReference>
<dbReference type="PROSITE" id="PS01124">
    <property type="entry name" value="HTH_ARAC_FAMILY_2"/>
    <property type="match status" value="1"/>
</dbReference>
<dbReference type="RefSeq" id="WP_069830822.1">
    <property type="nucleotide sequence ID" value="NZ_MDJD01000048.1"/>
</dbReference>
<gene>
    <name evidence="5" type="ORF">A8C32_18015</name>
</gene>
<dbReference type="InterPro" id="IPR018060">
    <property type="entry name" value="HTH_AraC"/>
</dbReference>
<reference evidence="5 6" key="1">
    <citation type="submission" date="2016-05" db="EMBL/GenBank/DDBJ databases">
        <title>Draft Genome Sequence of Algibacter sp. Strain SK-16 Isolated from the Surface Water of Aburatsubo Inlet.</title>
        <authorList>
            <person name="Wong S.-K."/>
            <person name="Yoshizawa S."/>
            <person name="Nakajima Y."/>
            <person name="Ogura Y."/>
            <person name="Tetsuya H."/>
            <person name="Hamasaki K."/>
        </authorList>
    </citation>
    <scope>NUCLEOTIDE SEQUENCE [LARGE SCALE GENOMIC DNA]</scope>
    <source>
        <strain evidence="5 6">SK-16</strain>
    </source>
</reference>
<dbReference type="InterPro" id="IPR020449">
    <property type="entry name" value="Tscrpt_reg_AraC-type_HTH"/>
</dbReference>
<dbReference type="SMART" id="SM00342">
    <property type="entry name" value="HTH_ARAC"/>
    <property type="match status" value="1"/>
</dbReference>
<dbReference type="InterPro" id="IPR053142">
    <property type="entry name" value="PchR_regulatory_protein"/>
</dbReference>
<dbReference type="Proteomes" id="UP000095713">
    <property type="component" value="Unassembled WGS sequence"/>
</dbReference>
<comment type="caution">
    <text evidence="5">The sequence shown here is derived from an EMBL/GenBank/DDBJ whole genome shotgun (WGS) entry which is preliminary data.</text>
</comment>
<organism evidence="5 6">
    <name type="scientific">Flavivirga aquatica</name>
    <dbReference type="NCBI Taxonomy" id="1849968"/>
    <lineage>
        <taxon>Bacteria</taxon>
        <taxon>Pseudomonadati</taxon>
        <taxon>Bacteroidota</taxon>
        <taxon>Flavobacteriia</taxon>
        <taxon>Flavobacteriales</taxon>
        <taxon>Flavobacteriaceae</taxon>
        <taxon>Flavivirga</taxon>
    </lineage>
</organism>
<dbReference type="STRING" id="1849968.A8C32_18015"/>
<accession>A0A1E5T7H5</accession>
<sequence length="344" mass="40162">MSKKLTIRDLEASDVIKDMADILNINFDVKHNEYCLKIPKKIGSGYIKATCFDNGIGVLESDYLLKKELHFEHKKGVVHPLKIMFNRESSFEHEFTEDTETHAINRLESVMISRTPTNNHIFKIPANTQICTFSLEINRKLFEEKIESFISNMNEELVHVFRDLNGINKFYYKGHYSLEIAKLIEEFTECDLEEDFMKSVFLEAKANEILIHYLQQYLDDLNTPEKRKILRQSTIESIENAVKIIKDEIANIDSIAVLAKRVGLNQNILQSGFRHLYNSTVKEFIKNYRIEKAKELLENSDLNVTEITYRIGINSRSYFSKIFKKRYGITPKAYLNKSRHNKSA</sequence>
<name>A0A1E5T7H5_9FLAO</name>
<keyword evidence="2" id="KW-0238">DNA-binding</keyword>
<keyword evidence="1" id="KW-0805">Transcription regulation</keyword>
<dbReference type="SUPFAM" id="SSF46689">
    <property type="entry name" value="Homeodomain-like"/>
    <property type="match status" value="1"/>
</dbReference>
<dbReference type="GO" id="GO:0043565">
    <property type="term" value="F:sequence-specific DNA binding"/>
    <property type="evidence" value="ECO:0007669"/>
    <property type="project" value="InterPro"/>
</dbReference>
<evidence type="ECO:0000256" key="1">
    <source>
        <dbReference type="ARBA" id="ARBA00023015"/>
    </source>
</evidence>
<dbReference type="PRINTS" id="PR00032">
    <property type="entry name" value="HTHARAC"/>
</dbReference>